<evidence type="ECO:0000259" key="1">
    <source>
        <dbReference type="SMART" id="SM00849"/>
    </source>
</evidence>
<evidence type="ECO:0000313" key="2">
    <source>
        <dbReference type="EMBL" id="MBD8018606.1"/>
    </source>
</evidence>
<keyword evidence="3" id="KW-1185">Reference proteome</keyword>
<dbReference type="RefSeq" id="WP_251833814.1">
    <property type="nucleotide sequence ID" value="NZ_JACSPS010000003.1"/>
</dbReference>
<accession>A0ABR8WPI7</accession>
<proteinExistence type="predicted"/>
<dbReference type="PANTHER" id="PTHR42951">
    <property type="entry name" value="METALLO-BETA-LACTAMASE DOMAIN-CONTAINING"/>
    <property type="match status" value="1"/>
</dbReference>
<dbReference type="InterPro" id="IPR001279">
    <property type="entry name" value="Metallo-B-lactamas"/>
</dbReference>
<organism evidence="2 3">
    <name type="scientific">Kaistella pullorum</name>
    <dbReference type="NCBI Taxonomy" id="2763074"/>
    <lineage>
        <taxon>Bacteria</taxon>
        <taxon>Pseudomonadati</taxon>
        <taxon>Bacteroidota</taxon>
        <taxon>Flavobacteriia</taxon>
        <taxon>Flavobacteriales</taxon>
        <taxon>Weeksellaceae</taxon>
        <taxon>Chryseobacterium group</taxon>
        <taxon>Kaistella</taxon>
    </lineage>
</organism>
<dbReference type="EMBL" id="JACSPS010000003">
    <property type="protein sequence ID" value="MBD8018606.1"/>
    <property type="molecule type" value="Genomic_DNA"/>
</dbReference>
<evidence type="ECO:0000313" key="3">
    <source>
        <dbReference type="Proteomes" id="UP000626242"/>
    </source>
</evidence>
<dbReference type="InterPro" id="IPR050855">
    <property type="entry name" value="NDM-1-like"/>
</dbReference>
<dbReference type="PANTHER" id="PTHR42951:SF17">
    <property type="entry name" value="METALLO-BETA-LACTAMASE DOMAIN-CONTAINING PROTEIN"/>
    <property type="match status" value="1"/>
</dbReference>
<dbReference type="SMART" id="SM00849">
    <property type="entry name" value="Lactamase_B"/>
    <property type="match status" value="1"/>
</dbReference>
<dbReference type="Gene3D" id="3.60.15.10">
    <property type="entry name" value="Ribonuclease Z/Hydroxyacylglutathione hydrolase-like"/>
    <property type="match status" value="1"/>
</dbReference>
<protein>
    <submittedName>
        <fullName evidence="2">MBL fold metallo-hydrolase</fullName>
    </submittedName>
</protein>
<sequence>MEQSKDNKIIPMTSVDSGKLREVAPDVAYYTNQIVNLVMIGNPGGDWVLVDAGMPKSGKEIVKVAESRFGENNPPKAIILTHGHFDHVGSIVHLVEEWNVPVYAHPLESTFLTGMESYPEPDTSVEGGVLAKISSVYPNEPVNISEVLQQLSDDGTVPFFDDWKWIHVPGHSPGQIALYRERDGILISADALITVKQDSLYKVLIQKEEVCGPPVYLTTNWSEAKASVEKLAALDPQILVPGHGTAMSGTELKTGIDTLLADWDNVAVPDHGRWVWTKDI</sequence>
<dbReference type="Proteomes" id="UP000626242">
    <property type="component" value="Unassembled WGS sequence"/>
</dbReference>
<dbReference type="CDD" id="cd07721">
    <property type="entry name" value="yflN-like_MBL-fold"/>
    <property type="match status" value="1"/>
</dbReference>
<reference evidence="2 3" key="1">
    <citation type="submission" date="2020-08" db="EMBL/GenBank/DDBJ databases">
        <title>A Genomic Blueprint of the Chicken Gut Microbiome.</title>
        <authorList>
            <person name="Gilroy R."/>
            <person name="Ravi A."/>
            <person name="Getino M."/>
            <person name="Pursley I."/>
            <person name="Horton D.L."/>
            <person name="Alikhan N.-F."/>
            <person name="Baker D."/>
            <person name="Gharbi K."/>
            <person name="Hall N."/>
            <person name="Watson M."/>
            <person name="Adriaenssens E.M."/>
            <person name="Foster-Nyarko E."/>
            <person name="Jarju S."/>
            <person name="Secka A."/>
            <person name="Antonio M."/>
            <person name="Oren A."/>
            <person name="Chaudhuri R."/>
            <person name="La Ragione R.M."/>
            <person name="Hildebrand F."/>
            <person name="Pallen M.J."/>
        </authorList>
    </citation>
    <scope>NUCLEOTIDE SEQUENCE [LARGE SCALE GENOMIC DNA]</scope>
    <source>
        <strain evidence="2 3">Sa1CVA4</strain>
    </source>
</reference>
<dbReference type="Pfam" id="PF00753">
    <property type="entry name" value="Lactamase_B"/>
    <property type="match status" value="1"/>
</dbReference>
<feature type="domain" description="Metallo-beta-lactamase" evidence="1">
    <location>
        <begin position="34"/>
        <end position="243"/>
    </location>
</feature>
<gene>
    <name evidence="2" type="ORF">H9628_08995</name>
</gene>
<dbReference type="SUPFAM" id="SSF56281">
    <property type="entry name" value="Metallo-hydrolase/oxidoreductase"/>
    <property type="match status" value="1"/>
</dbReference>
<name>A0ABR8WPI7_9FLAO</name>
<dbReference type="InterPro" id="IPR036866">
    <property type="entry name" value="RibonucZ/Hydroxyglut_hydro"/>
</dbReference>
<comment type="caution">
    <text evidence="2">The sequence shown here is derived from an EMBL/GenBank/DDBJ whole genome shotgun (WGS) entry which is preliminary data.</text>
</comment>